<dbReference type="InterPro" id="IPR011993">
    <property type="entry name" value="PH-like_dom_sf"/>
</dbReference>
<keyword evidence="12" id="KW-0496">Mitochondrion</keyword>
<evidence type="ECO:0000256" key="9">
    <source>
        <dbReference type="ARBA" id="ARBA00022753"/>
    </source>
</evidence>
<dbReference type="GO" id="GO:0031901">
    <property type="term" value="C:early endosome membrane"/>
    <property type="evidence" value="ECO:0007669"/>
    <property type="project" value="UniProtKB-SubCell"/>
</dbReference>
<evidence type="ECO:0000256" key="2">
    <source>
        <dbReference type="ARBA" id="ARBA00004395"/>
    </source>
</evidence>
<feature type="domain" description="CRIM" evidence="17">
    <location>
        <begin position="146"/>
        <end position="265"/>
    </location>
</feature>
<proteinExistence type="inferred from homology"/>
<evidence type="ECO:0000256" key="8">
    <source>
        <dbReference type="ARBA" id="ARBA00014183"/>
    </source>
</evidence>
<keyword evidence="13" id="KW-0458">Lysosome</keyword>
<comment type="similarity">
    <text evidence="7">Belongs to the SIN1 family.</text>
</comment>
<evidence type="ECO:0000259" key="17">
    <source>
        <dbReference type="Pfam" id="PF16978"/>
    </source>
</evidence>
<evidence type="ECO:0000256" key="16">
    <source>
        <dbReference type="SAM" id="MobiDB-lite"/>
    </source>
</evidence>
<accession>A0AA39LGB5</accession>
<keyword evidence="10" id="KW-0472">Membrane</keyword>
<evidence type="ECO:0000313" key="19">
    <source>
        <dbReference type="EMBL" id="KAK0396049.1"/>
    </source>
</evidence>
<dbReference type="InterPro" id="IPR008828">
    <property type="entry name" value="Sin1/Avo1"/>
</dbReference>
<dbReference type="GO" id="GO:0005789">
    <property type="term" value="C:endoplasmic reticulum membrane"/>
    <property type="evidence" value="ECO:0007669"/>
    <property type="project" value="UniProtKB-SubCell"/>
</dbReference>
<evidence type="ECO:0000256" key="6">
    <source>
        <dbReference type="ARBA" id="ARBA00004633"/>
    </source>
</evidence>
<evidence type="ECO:0000256" key="5">
    <source>
        <dbReference type="ARBA" id="ARBA00004556"/>
    </source>
</evidence>
<evidence type="ECO:0000256" key="4">
    <source>
        <dbReference type="ARBA" id="ARBA00004450"/>
    </source>
</evidence>
<dbReference type="EMBL" id="JAUCMV010000005">
    <property type="protein sequence ID" value="KAK0396049.1"/>
    <property type="molecule type" value="Genomic_DNA"/>
</dbReference>
<evidence type="ECO:0000256" key="12">
    <source>
        <dbReference type="ARBA" id="ARBA00023128"/>
    </source>
</evidence>
<name>A0AA39LGB5_9BILA</name>
<evidence type="ECO:0000256" key="1">
    <source>
        <dbReference type="ARBA" id="ARBA00004220"/>
    </source>
</evidence>
<dbReference type="GO" id="GO:0048471">
    <property type="term" value="C:perinuclear region of cytoplasm"/>
    <property type="evidence" value="ECO:0007669"/>
    <property type="project" value="UniProtKB-SubCell"/>
</dbReference>
<dbReference type="Pfam" id="PF16978">
    <property type="entry name" value="CRIM"/>
    <property type="match status" value="1"/>
</dbReference>
<keyword evidence="10" id="KW-1000">Mitochondrion outer membrane</keyword>
<evidence type="ECO:0000259" key="18">
    <source>
        <dbReference type="Pfam" id="PF25322"/>
    </source>
</evidence>
<reference evidence="19" key="1">
    <citation type="submission" date="2023-06" db="EMBL/GenBank/DDBJ databases">
        <title>Genomic analysis of the entomopathogenic nematode Steinernema hermaphroditum.</title>
        <authorList>
            <person name="Schwarz E.M."/>
            <person name="Heppert J.K."/>
            <person name="Baniya A."/>
            <person name="Schwartz H.T."/>
            <person name="Tan C.-H."/>
            <person name="Antoshechkin I."/>
            <person name="Sternberg P.W."/>
            <person name="Goodrich-Blair H."/>
            <person name="Dillman A.R."/>
        </authorList>
    </citation>
    <scope>NUCLEOTIDE SEQUENCE</scope>
    <source>
        <strain evidence="19">PS9179</strain>
        <tissue evidence="19">Whole animal</tissue>
    </source>
</reference>
<dbReference type="InterPro" id="IPR057339">
    <property type="entry name" value="RBD_SIN1"/>
</dbReference>
<gene>
    <name evidence="19" type="ORF">QR680_001543</name>
</gene>
<dbReference type="PANTHER" id="PTHR13335">
    <property type="entry name" value="TARGET OF RAPAMYCIN COMPLEX 2 SUBUNIT MAPKAP1"/>
    <property type="match status" value="1"/>
</dbReference>
<dbReference type="GO" id="GO:0005546">
    <property type="term" value="F:phosphatidylinositol-4,5-bisphosphate binding"/>
    <property type="evidence" value="ECO:0007669"/>
    <property type="project" value="TreeGrafter"/>
</dbReference>
<protein>
    <recommendedName>
        <fullName evidence="8">Target of rapamycin complex 2 subunit MAPKAP1</fullName>
    </recommendedName>
    <alternativeName>
        <fullName evidence="15">Stress-activated map kinase-interacting protein 1</fullName>
    </alternativeName>
</protein>
<keyword evidence="11" id="KW-0333">Golgi apparatus</keyword>
<dbReference type="GO" id="GO:0031932">
    <property type="term" value="C:TORC2 complex"/>
    <property type="evidence" value="ECO:0007669"/>
    <property type="project" value="InterPro"/>
</dbReference>
<comment type="caution">
    <text evidence="19">The sequence shown here is derived from an EMBL/GenBank/DDBJ whole genome shotgun (WGS) entry which is preliminary data.</text>
</comment>
<evidence type="ECO:0000313" key="20">
    <source>
        <dbReference type="Proteomes" id="UP001175271"/>
    </source>
</evidence>
<dbReference type="PANTHER" id="PTHR13335:SF1">
    <property type="entry name" value="TARGET OF RAPAMYCIN COMPLEX 2 SUBUNIT MAPKAP1"/>
    <property type="match status" value="1"/>
</dbReference>
<keyword evidence="20" id="KW-1185">Reference proteome</keyword>
<evidence type="ECO:0000256" key="13">
    <source>
        <dbReference type="ARBA" id="ARBA00023228"/>
    </source>
</evidence>
<evidence type="ECO:0000256" key="11">
    <source>
        <dbReference type="ARBA" id="ARBA00023034"/>
    </source>
</evidence>
<evidence type="ECO:0000256" key="14">
    <source>
        <dbReference type="ARBA" id="ARBA00023765"/>
    </source>
</evidence>
<feature type="domain" description="Target of rapamycin complex 2 subunit MAPKAP1-like Ras-binding" evidence="18">
    <location>
        <begin position="280"/>
        <end position="351"/>
    </location>
</feature>
<organism evidence="19 20">
    <name type="scientific">Steinernema hermaphroditum</name>
    <dbReference type="NCBI Taxonomy" id="289476"/>
    <lineage>
        <taxon>Eukaryota</taxon>
        <taxon>Metazoa</taxon>
        <taxon>Ecdysozoa</taxon>
        <taxon>Nematoda</taxon>
        <taxon>Chromadorea</taxon>
        <taxon>Rhabditida</taxon>
        <taxon>Tylenchina</taxon>
        <taxon>Panagrolaimomorpha</taxon>
        <taxon>Strongyloidoidea</taxon>
        <taxon>Steinernematidae</taxon>
        <taxon>Steinernema</taxon>
    </lineage>
</organism>
<sequence>MAFFDRDCLLDSTRHILRSEDSTNVCSTLLSRPTKQCRAGGLPLNFHKDVEEEDSDGSLESQGYLLDYSDGIQMVSTEDSVEQRLSERSKTYESEAAPQLCTGNVIMEPLEDECDGAEDDQEEPFMRPTELPQRSLAEILLDRLGETSEENELLQSFAHFEATEGTTDGRQFLILFPFAHSENGGGVKIKISVIGSTMVKDFIGLCCLVYSRSGNAPNCSDPSNYELYLADENFDVDTFLPPLDENRAMMDCGFPTLALLSKQNGSCSQTHTITIHLVNKSKFTIEASSLDLPLQWLLDEALVIKRDKSKGHPNVGVEREYILETLAGHRVPLELTNTIESVKTLDFVLLRKNSSRGDLATSRTSSDPNSSAPELGSSPSKSPKSRTPEYKRQASTLWEDVPDLEPSDDVLRQYTVERVHRLKPKTHSLLLFRENSLEIVPLSSERRLNIVLPHSAAKPLSIDWDYVGGVEIAERTSSKRIMKVVWLPVPDSLHQFFTSCSSSDLPSPISLQFPAIDFEANDTMLRHFYETVNWKTLQLEVSAEDVFKIANEINDIVEPRDSKIRRLYHHSGGGSRKPGAVSDTFLASLSPSLSSSTPTTPVPKARKKISIVPVLTRMLSKHEQTST</sequence>
<dbReference type="GO" id="GO:0005741">
    <property type="term" value="C:mitochondrial outer membrane"/>
    <property type="evidence" value="ECO:0007669"/>
    <property type="project" value="UniProtKB-SubCell"/>
</dbReference>
<evidence type="ECO:0000256" key="15">
    <source>
        <dbReference type="ARBA" id="ARBA00031431"/>
    </source>
</evidence>
<dbReference type="Proteomes" id="UP001175271">
    <property type="component" value="Unassembled WGS sequence"/>
</dbReference>
<dbReference type="GO" id="GO:0000139">
    <property type="term" value="C:Golgi membrane"/>
    <property type="evidence" value="ECO:0007669"/>
    <property type="project" value="UniProtKB-SubCell"/>
</dbReference>
<dbReference type="GO" id="GO:0005886">
    <property type="term" value="C:plasma membrane"/>
    <property type="evidence" value="ECO:0007669"/>
    <property type="project" value="TreeGrafter"/>
</dbReference>
<evidence type="ECO:0000256" key="10">
    <source>
        <dbReference type="ARBA" id="ARBA00022787"/>
    </source>
</evidence>
<evidence type="ECO:0000256" key="7">
    <source>
        <dbReference type="ARBA" id="ARBA00009407"/>
    </source>
</evidence>
<dbReference type="Pfam" id="PF25322">
    <property type="entry name" value="RBD_SIN1"/>
    <property type="match status" value="1"/>
</dbReference>
<feature type="region of interest" description="Disordered" evidence="16">
    <location>
        <begin position="358"/>
        <end position="393"/>
    </location>
</feature>
<dbReference type="GO" id="GO:0005765">
    <property type="term" value="C:lysosomal membrane"/>
    <property type="evidence" value="ECO:0007669"/>
    <property type="project" value="UniProtKB-SubCell"/>
</dbReference>
<dbReference type="GO" id="GO:0031902">
    <property type="term" value="C:late endosome membrane"/>
    <property type="evidence" value="ECO:0007669"/>
    <property type="project" value="UniProtKB-SubCell"/>
</dbReference>
<evidence type="ECO:0000256" key="3">
    <source>
        <dbReference type="ARBA" id="ARBA00004406"/>
    </source>
</evidence>
<feature type="compositionally biased region" description="Polar residues" evidence="16">
    <location>
        <begin position="361"/>
        <end position="372"/>
    </location>
</feature>
<comment type="subcellular location">
    <subcellularLocation>
        <location evidence="5">Cytoplasm</location>
        <location evidence="5">Perinuclear region</location>
    </subcellularLocation>
    <subcellularLocation>
        <location evidence="1">Early endosome membrane</location>
        <topology evidence="1">Peripheral membrane protein</topology>
    </subcellularLocation>
    <subcellularLocation>
        <location evidence="3">Endoplasmic reticulum membrane</location>
        <topology evidence="3">Peripheral membrane protein</topology>
    </subcellularLocation>
    <subcellularLocation>
        <location evidence="2">Golgi apparatus membrane</location>
        <topology evidence="2">Peripheral membrane protein</topology>
    </subcellularLocation>
    <subcellularLocation>
        <location evidence="6">Late endosome membrane</location>
        <topology evidence="6">Peripheral membrane protein</topology>
    </subcellularLocation>
    <subcellularLocation>
        <location evidence="14">Lysosome membrane</location>
        <topology evidence="14">Peripheral membrane protein</topology>
    </subcellularLocation>
    <subcellularLocation>
        <location evidence="4">Mitochondrion outer membrane</location>
        <topology evidence="4">Peripheral membrane protein</topology>
    </subcellularLocation>
</comment>
<keyword evidence="9" id="KW-0967">Endosome</keyword>
<dbReference type="Gene3D" id="2.30.29.30">
    <property type="entry name" value="Pleckstrin-homology domain (PH domain)/Phosphotyrosine-binding domain (PTB)"/>
    <property type="match status" value="1"/>
</dbReference>
<dbReference type="GO" id="GO:0038203">
    <property type="term" value="P:TORC2 signaling"/>
    <property type="evidence" value="ECO:0007669"/>
    <property type="project" value="TreeGrafter"/>
</dbReference>
<dbReference type="AlphaFoldDB" id="A0AA39LGB5"/>
<dbReference type="InterPro" id="IPR031567">
    <property type="entry name" value="CRIM_dom"/>
</dbReference>